<comment type="caution">
    <text evidence="1">The sequence shown here is derived from an EMBL/GenBank/DDBJ whole genome shotgun (WGS) entry which is preliminary data.</text>
</comment>
<protein>
    <submittedName>
        <fullName evidence="1">Uncharacterized protein</fullName>
    </submittedName>
</protein>
<gene>
    <name evidence="1" type="ORF">QUF54_06850</name>
</gene>
<accession>A0ABT7VU30</accession>
<dbReference type="EMBL" id="JAUCGM010000424">
    <property type="protein sequence ID" value="MDM8563053.1"/>
    <property type="molecule type" value="Genomic_DNA"/>
</dbReference>
<name>A0ABT7VU30_9GAMM</name>
<reference evidence="1" key="1">
    <citation type="submission" date="2023-06" db="EMBL/GenBank/DDBJ databases">
        <title>Uncultivated large filamentous bacteria from sulfidic sediments reveal new species and different genomic features in energy metabolism and defense.</title>
        <authorList>
            <person name="Fonseca A."/>
        </authorList>
    </citation>
    <scope>NUCLEOTIDE SEQUENCE</scope>
    <source>
        <strain evidence="1">HSG4</strain>
    </source>
</reference>
<evidence type="ECO:0000313" key="2">
    <source>
        <dbReference type="Proteomes" id="UP001171945"/>
    </source>
</evidence>
<evidence type="ECO:0000313" key="1">
    <source>
        <dbReference type="EMBL" id="MDM8563053.1"/>
    </source>
</evidence>
<organism evidence="1 2">
    <name type="scientific">Candidatus Marithioploca araucensis</name>
    <dbReference type="NCBI Taxonomy" id="70273"/>
    <lineage>
        <taxon>Bacteria</taxon>
        <taxon>Pseudomonadati</taxon>
        <taxon>Pseudomonadota</taxon>
        <taxon>Gammaproteobacteria</taxon>
        <taxon>Thiotrichales</taxon>
        <taxon>Thiotrichaceae</taxon>
        <taxon>Candidatus Marithioploca</taxon>
    </lineage>
</organism>
<sequence length="87" mass="10047">MDYQLNTPEWQGFNSFIHVIRCTPDRKIDIKHPENGNAPSWACSAGYDLRFVFEFVQHEGAEAILLEDIGTMMFIEAEVLKFALFVH</sequence>
<proteinExistence type="predicted"/>
<dbReference type="Proteomes" id="UP001171945">
    <property type="component" value="Unassembled WGS sequence"/>
</dbReference>
<keyword evidence="2" id="KW-1185">Reference proteome</keyword>